<evidence type="ECO:0000256" key="1">
    <source>
        <dbReference type="SAM" id="MobiDB-lite"/>
    </source>
</evidence>
<comment type="caution">
    <text evidence="2">The sequence shown here is derived from an EMBL/GenBank/DDBJ whole genome shotgun (WGS) entry which is preliminary data.</text>
</comment>
<dbReference type="EMBL" id="MLYV02001335">
    <property type="protein sequence ID" value="PSR70709.1"/>
    <property type="molecule type" value="Genomic_DNA"/>
</dbReference>
<feature type="compositionally biased region" description="Basic and acidic residues" evidence="1">
    <location>
        <begin position="26"/>
        <end position="35"/>
    </location>
</feature>
<organism evidence="2 3">
    <name type="scientific">Hermanssonia centrifuga</name>
    <dbReference type="NCBI Taxonomy" id="98765"/>
    <lineage>
        <taxon>Eukaryota</taxon>
        <taxon>Fungi</taxon>
        <taxon>Dikarya</taxon>
        <taxon>Basidiomycota</taxon>
        <taxon>Agaricomycotina</taxon>
        <taxon>Agaricomycetes</taxon>
        <taxon>Polyporales</taxon>
        <taxon>Meruliaceae</taxon>
        <taxon>Hermanssonia</taxon>
    </lineage>
</organism>
<reference evidence="2 3" key="1">
    <citation type="submission" date="2018-02" db="EMBL/GenBank/DDBJ databases">
        <title>Genome sequence of the basidiomycete white-rot fungus Phlebia centrifuga.</title>
        <authorList>
            <person name="Granchi Z."/>
            <person name="Peng M."/>
            <person name="de Vries R.P."/>
            <person name="Hilden K."/>
            <person name="Makela M.R."/>
            <person name="Grigoriev I."/>
            <person name="Riley R."/>
        </authorList>
    </citation>
    <scope>NUCLEOTIDE SEQUENCE [LARGE SCALE GENOMIC DNA]</scope>
    <source>
        <strain evidence="2 3">FBCC195</strain>
    </source>
</reference>
<evidence type="ECO:0000313" key="2">
    <source>
        <dbReference type="EMBL" id="PSR70709.1"/>
    </source>
</evidence>
<proteinExistence type="predicted"/>
<accession>A0A2R6NEK6</accession>
<dbReference type="Proteomes" id="UP000186601">
    <property type="component" value="Unassembled WGS sequence"/>
</dbReference>
<gene>
    <name evidence="2" type="ORF">PHLCEN_2v13439</name>
</gene>
<name>A0A2R6NEK6_9APHY</name>
<sequence length="63" mass="7002">MTSVYTSIIGNLGELLEHNLGELLEHEPVDTREATESEPDMPDIPLQPSQNFIERPVLLGDEA</sequence>
<feature type="region of interest" description="Disordered" evidence="1">
    <location>
        <begin position="26"/>
        <end position="51"/>
    </location>
</feature>
<dbReference type="AlphaFoldDB" id="A0A2R6NEK6"/>
<protein>
    <submittedName>
        <fullName evidence="2">Uncharacterized protein</fullName>
    </submittedName>
</protein>
<keyword evidence="3" id="KW-1185">Reference proteome</keyword>
<evidence type="ECO:0000313" key="3">
    <source>
        <dbReference type="Proteomes" id="UP000186601"/>
    </source>
</evidence>